<protein>
    <recommendedName>
        <fullName evidence="4">G protein-coupled receptor</fullName>
    </recommendedName>
</protein>
<keyword evidence="1" id="KW-1133">Transmembrane helix</keyword>
<accession>A0AAV5THT5</accession>
<feature type="transmembrane region" description="Helical" evidence="1">
    <location>
        <begin position="71"/>
        <end position="91"/>
    </location>
</feature>
<dbReference type="SUPFAM" id="SSF81321">
    <property type="entry name" value="Family A G protein-coupled receptor-like"/>
    <property type="match status" value="1"/>
</dbReference>
<name>A0AAV5THT5_9BILA</name>
<comment type="caution">
    <text evidence="2">The sequence shown here is derived from an EMBL/GenBank/DDBJ whole genome shotgun (WGS) entry which is preliminary data.</text>
</comment>
<feature type="transmembrane region" description="Helical" evidence="1">
    <location>
        <begin position="261"/>
        <end position="283"/>
    </location>
</feature>
<dbReference type="Pfam" id="PF10323">
    <property type="entry name" value="7TM_GPCR_Srv"/>
    <property type="match status" value="1"/>
</dbReference>
<gene>
    <name evidence="2" type="ORF">PENTCL1PPCAC_16088</name>
</gene>
<sequence length="300" mass="34009">MELRSVLGIFTSVFAISTTFLNSLIIMAILGRRRAYYRSHFFYIIYMVGAIIDVITLINSHTLALFPSRGLFLDFFLASTTPGRVFLFFAWSSRTCQGFTNFYIALNRATAVVAPFSHKKIWSLSYIRAMCFLVQFGISIPVGVYAATGEVYWVQAASGSWYIQFFDIPSTQRFARFLFVLMCCFSPLTIAAYAVLLRNFRAHTTKSTGGSGLSDGDTEAKNEQPLVNLAICVCTLEIFYFFMYCYGFVMNANFELPLETVYVSYFVVTDLYSGVPTYLLLYFSTSIRQDVSRLICPLLN</sequence>
<feature type="non-terminal residue" evidence="2">
    <location>
        <position position="300"/>
    </location>
</feature>
<dbReference type="InterPro" id="IPR019426">
    <property type="entry name" value="7TM_GPCR_serpentine_rcpt_Srv"/>
</dbReference>
<feature type="transmembrane region" description="Helical" evidence="1">
    <location>
        <begin position="129"/>
        <end position="154"/>
    </location>
</feature>
<feature type="transmembrane region" description="Helical" evidence="1">
    <location>
        <begin position="174"/>
        <end position="196"/>
    </location>
</feature>
<feature type="transmembrane region" description="Helical" evidence="1">
    <location>
        <begin position="226"/>
        <end position="249"/>
    </location>
</feature>
<reference evidence="2" key="1">
    <citation type="submission" date="2023-10" db="EMBL/GenBank/DDBJ databases">
        <title>Genome assembly of Pristionchus species.</title>
        <authorList>
            <person name="Yoshida K."/>
            <person name="Sommer R.J."/>
        </authorList>
    </citation>
    <scope>NUCLEOTIDE SEQUENCE</scope>
    <source>
        <strain evidence="2">RS0144</strain>
    </source>
</reference>
<dbReference type="EMBL" id="BTSX01000004">
    <property type="protein sequence ID" value="GMS93913.1"/>
    <property type="molecule type" value="Genomic_DNA"/>
</dbReference>
<dbReference type="AlphaFoldDB" id="A0AAV5THT5"/>
<keyword evidence="1" id="KW-0472">Membrane</keyword>
<dbReference type="PANTHER" id="PTHR31748:SF1">
    <property type="entry name" value="SERPENTINE RECEPTOR, CLASS V"/>
    <property type="match status" value="1"/>
</dbReference>
<organism evidence="2 3">
    <name type="scientific">Pristionchus entomophagus</name>
    <dbReference type="NCBI Taxonomy" id="358040"/>
    <lineage>
        <taxon>Eukaryota</taxon>
        <taxon>Metazoa</taxon>
        <taxon>Ecdysozoa</taxon>
        <taxon>Nematoda</taxon>
        <taxon>Chromadorea</taxon>
        <taxon>Rhabditida</taxon>
        <taxon>Rhabditina</taxon>
        <taxon>Diplogasteromorpha</taxon>
        <taxon>Diplogasteroidea</taxon>
        <taxon>Neodiplogasteridae</taxon>
        <taxon>Pristionchus</taxon>
    </lineage>
</organism>
<keyword evidence="3" id="KW-1185">Reference proteome</keyword>
<dbReference type="PANTHER" id="PTHR31748">
    <property type="entry name" value="SERPENTINE RECEPTOR, CLASS V"/>
    <property type="match status" value="1"/>
</dbReference>
<proteinExistence type="predicted"/>
<feature type="transmembrane region" description="Helical" evidence="1">
    <location>
        <begin position="41"/>
        <end position="59"/>
    </location>
</feature>
<evidence type="ECO:0000313" key="2">
    <source>
        <dbReference type="EMBL" id="GMS93913.1"/>
    </source>
</evidence>
<evidence type="ECO:0000313" key="3">
    <source>
        <dbReference type="Proteomes" id="UP001432027"/>
    </source>
</evidence>
<dbReference type="Gene3D" id="1.20.1070.10">
    <property type="entry name" value="Rhodopsin 7-helix transmembrane proteins"/>
    <property type="match status" value="1"/>
</dbReference>
<dbReference type="Proteomes" id="UP001432027">
    <property type="component" value="Unassembled WGS sequence"/>
</dbReference>
<evidence type="ECO:0008006" key="4">
    <source>
        <dbReference type="Google" id="ProtNLM"/>
    </source>
</evidence>
<keyword evidence="1" id="KW-0812">Transmembrane</keyword>
<feature type="transmembrane region" description="Helical" evidence="1">
    <location>
        <begin position="6"/>
        <end position="29"/>
    </location>
</feature>
<evidence type="ECO:0000256" key="1">
    <source>
        <dbReference type="SAM" id="Phobius"/>
    </source>
</evidence>